<protein>
    <submittedName>
        <fullName evidence="2">Uncharacterized protein</fullName>
    </submittedName>
</protein>
<gene>
    <name evidence="2" type="ORF">ABSH63_12470</name>
</gene>
<accession>A0ABV2ADL2</accession>
<evidence type="ECO:0000313" key="2">
    <source>
        <dbReference type="EMBL" id="MES0874810.1"/>
    </source>
</evidence>
<feature type="chain" id="PRO_5046239188" evidence="1">
    <location>
        <begin position="20"/>
        <end position="398"/>
    </location>
</feature>
<keyword evidence="3" id="KW-1185">Reference proteome</keyword>
<keyword evidence="1" id="KW-0732">Signal</keyword>
<evidence type="ECO:0000256" key="1">
    <source>
        <dbReference type="SAM" id="SignalP"/>
    </source>
</evidence>
<dbReference type="Proteomes" id="UP001465331">
    <property type="component" value="Unassembled WGS sequence"/>
</dbReference>
<feature type="signal peptide" evidence="1">
    <location>
        <begin position="1"/>
        <end position="19"/>
    </location>
</feature>
<evidence type="ECO:0000313" key="3">
    <source>
        <dbReference type="Proteomes" id="UP001465331"/>
    </source>
</evidence>
<sequence>MMLRIGILAAALAPVAATADGSTLKLSAELSHEARGYLQDAAWPGQSGDKLGVSLALLPELYYAWNRDTSITVRPFARWDTIDDERTHVDLRELMLQHRFGDFDLRAGVGRVFWGVTESVHLVDIINQTDLVENPDGEDKLGQPMLSLAWTTDYGSFTGYVLPYFRERTLPGPDARLRAPLPYAIDDAIYESSEEEKHVDAAVRWSLSTSLLDIGISHFSGTARDPRFEIAPGETGPHLVPIYDQIEQTGVDLNVVTGGWIWKLEAIHQTNRIEDFTAAAAGFEYTFSAPLGTGWDVGALAEFLWDDRGSDSPSPFQRDVFVGTRIAANDVAGTELLAGAIVDTERGGAFGNVEASRRLGDAGKLVVELRLFMDADEEDPLFFFRRDDYLQIEYIRYF</sequence>
<comment type="caution">
    <text evidence="2">The sequence shown here is derived from an EMBL/GenBank/DDBJ whole genome shotgun (WGS) entry which is preliminary data.</text>
</comment>
<name>A0ABV2ADL2_9GAMM</name>
<reference evidence="2 3" key="1">
    <citation type="submission" date="2024-06" db="EMBL/GenBank/DDBJ databases">
        <authorList>
            <person name="Li Z."/>
            <person name="Jiang Y."/>
        </authorList>
    </citation>
    <scope>NUCLEOTIDE SEQUENCE [LARGE SCALE GENOMIC DNA]</scope>
    <source>
        <strain evidence="2 3">HSW-8</strain>
    </source>
</reference>
<organism evidence="2 3">
    <name type="scientific">Sinimarinibacterium thermocellulolyticum</name>
    <dbReference type="NCBI Taxonomy" id="3170016"/>
    <lineage>
        <taxon>Bacteria</taxon>
        <taxon>Pseudomonadati</taxon>
        <taxon>Pseudomonadota</taxon>
        <taxon>Gammaproteobacteria</taxon>
        <taxon>Nevskiales</taxon>
        <taxon>Nevskiaceae</taxon>
        <taxon>Sinimarinibacterium</taxon>
    </lineage>
</organism>
<proteinExistence type="predicted"/>
<dbReference type="EMBL" id="JBEPIJ010000015">
    <property type="protein sequence ID" value="MES0874810.1"/>
    <property type="molecule type" value="Genomic_DNA"/>
</dbReference>